<protein>
    <recommendedName>
        <fullName evidence="11">Rieske domain-containing protein</fullName>
    </recommendedName>
</protein>
<proteinExistence type="predicted"/>
<feature type="domain" description="Rieske" evidence="11">
    <location>
        <begin position="150"/>
        <end position="207"/>
    </location>
</feature>
<dbReference type="PROSITE" id="PS51296">
    <property type="entry name" value="RIESKE"/>
    <property type="match status" value="1"/>
</dbReference>
<keyword evidence="9" id="KW-0472">Membrane</keyword>
<gene>
    <name evidence="12" type="ORF">cyc_00843</name>
</gene>
<keyword evidence="3" id="KW-0001">2Fe-2S</keyword>
<evidence type="ECO:0000256" key="1">
    <source>
        <dbReference type="ARBA" id="ARBA00004370"/>
    </source>
</evidence>
<evidence type="ECO:0000256" key="4">
    <source>
        <dbReference type="ARBA" id="ARBA00022723"/>
    </source>
</evidence>
<evidence type="ECO:0000256" key="10">
    <source>
        <dbReference type="SAM" id="MobiDB-lite"/>
    </source>
</evidence>
<dbReference type="Pfam" id="PF00355">
    <property type="entry name" value="Rieske"/>
    <property type="match status" value="1"/>
</dbReference>
<evidence type="ECO:0000313" key="13">
    <source>
        <dbReference type="Proteomes" id="UP000095192"/>
    </source>
</evidence>
<evidence type="ECO:0000256" key="8">
    <source>
        <dbReference type="ARBA" id="ARBA00023014"/>
    </source>
</evidence>
<dbReference type="SUPFAM" id="SSF50022">
    <property type="entry name" value="ISP domain"/>
    <property type="match status" value="1"/>
</dbReference>
<organism evidence="12 13">
    <name type="scientific">Cyclospora cayetanensis</name>
    <dbReference type="NCBI Taxonomy" id="88456"/>
    <lineage>
        <taxon>Eukaryota</taxon>
        <taxon>Sar</taxon>
        <taxon>Alveolata</taxon>
        <taxon>Apicomplexa</taxon>
        <taxon>Conoidasida</taxon>
        <taxon>Coccidia</taxon>
        <taxon>Eucoccidiorida</taxon>
        <taxon>Eimeriorina</taxon>
        <taxon>Eimeriidae</taxon>
        <taxon>Cyclospora</taxon>
    </lineage>
</organism>
<dbReference type="Proteomes" id="UP000095192">
    <property type="component" value="Unassembled WGS sequence"/>
</dbReference>
<keyword evidence="4" id="KW-0479">Metal-binding</keyword>
<evidence type="ECO:0000256" key="7">
    <source>
        <dbReference type="ARBA" id="ARBA00023004"/>
    </source>
</evidence>
<dbReference type="VEuPathDB" id="ToxoDB:cyc_00843"/>
<dbReference type="PANTHER" id="PTHR21266:SF32">
    <property type="entry name" value="CHOLESTEROL 7-DESATURASE NVD"/>
    <property type="match status" value="1"/>
</dbReference>
<accession>A0A1D3CX47</accession>
<dbReference type="GO" id="GO:0005737">
    <property type="term" value="C:cytoplasm"/>
    <property type="evidence" value="ECO:0007669"/>
    <property type="project" value="TreeGrafter"/>
</dbReference>
<name>A0A1D3CX47_9EIME</name>
<evidence type="ECO:0000256" key="9">
    <source>
        <dbReference type="ARBA" id="ARBA00023136"/>
    </source>
</evidence>
<keyword evidence="7" id="KW-0408">Iron</keyword>
<dbReference type="GO" id="GO:0016491">
    <property type="term" value="F:oxidoreductase activity"/>
    <property type="evidence" value="ECO:0007669"/>
    <property type="project" value="UniProtKB-KW"/>
</dbReference>
<keyword evidence="6" id="KW-0560">Oxidoreductase</keyword>
<keyword evidence="13" id="KW-1185">Reference proteome</keyword>
<dbReference type="Gene3D" id="2.102.10.10">
    <property type="entry name" value="Rieske [2Fe-2S] iron-sulphur domain"/>
    <property type="match status" value="1"/>
</dbReference>
<comment type="caution">
    <text evidence="12">The sequence shown here is derived from an EMBL/GenBank/DDBJ whole genome shotgun (WGS) entry which is preliminary data.</text>
</comment>
<feature type="region of interest" description="Disordered" evidence="10">
    <location>
        <begin position="219"/>
        <end position="250"/>
    </location>
</feature>
<dbReference type="EMBL" id="JROU02001636">
    <property type="protein sequence ID" value="OEH75775.1"/>
    <property type="molecule type" value="Genomic_DNA"/>
</dbReference>
<dbReference type="PANTHER" id="PTHR21266">
    <property type="entry name" value="IRON-SULFUR DOMAIN CONTAINING PROTEIN"/>
    <property type="match status" value="1"/>
</dbReference>
<dbReference type="InterPro" id="IPR017941">
    <property type="entry name" value="Rieske_2Fe-2S"/>
</dbReference>
<evidence type="ECO:0000259" key="11">
    <source>
        <dbReference type="PROSITE" id="PS51296"/>
    </source>
</evidence>
<sequence length="374" mass="40407">MCVVKIWITNCKCAVDIVCLPWSKPRSRDVGARTSAAGVCSFYSFPSEEDLPFSCHVIIKQVENLIDHQRQISRLPCVVTSGTSTLKSASSCTKYKMPRWPHHEETSKGAQEKEVGETAIPTNAGQPQHSYALSMSVGLAYRHRGALSLMGACSSSRKPHALRLLGMSLVVYRQSDGRPSCLEDRCPLNSCRLSMARVVNGRLECNCRCGVSGGIASLSSSQLPDTKSCGGAGKRLGERRDSRAQEEGSSGWRRAAALPKAFPCVDFQGYIWARIAGNAAADAPKAPPSFPARAAFEAKKVSARFFALDLPVEARCLLESILAGARLPLANAEEWAPGAPLEETEEGVAVRQRANWRTPTPLSFPASSTLLASR</sequence>
<evidence type="ECO:0000256" key="5">
    <source>
        <dbReference type="ARBA" id="ARBA00022989"/>
    </source>
</evidence>
<evidence type="ECO:0000256" key="6">
    <source>
        <dbReference type="ARBA" id="ARBA00023002"/>
    </source>
</evidence>
<comment type="subcellular location">
    <subcellularLocation>
        <location evidence="1">Membrane</location>
    </subcellularLocation>
</comment>
<evidence type="ECO:0000256" key="2">
    <source>
        <dbReference type="ARBA" id="ARBA00022692"/>
    </source>
</evidence>
<dbReference type="GO" id="GO:0016020">
    <property type="term" value="C:membrane"/>
    <property type="evidence" value="ECO:0007669"/>
    <property type="project" value="UniProtKB-SubCell"/>
</dbReference>
<dbReference type="InterPro" id="IPR050584">
    <property type="entry name" value="Cholesterol_7-desaturase"/>
</dbReference>
<dbReference type="GO" id="GO:0046872">
    <property type="term" value="F:metal ion binding"/>
    <property type="evidence" value="ECO:0007669"/>
    <property type="project" value="UniProtKB-KW"/>
</dbReference>
<keyword evidence="8" id="KW-0411">Iron-sulfur</keyword>
<evidence type="ECO:0000256" key="3">
    <source>
        <dbReference type="ARBA" id="ARBA00022714"/>
    </source>
</evidence>
<evidence type="ECO:0000313" key="12">
    <source>
        <dbReference type="EMBL" id="OEH75775.1"/>
    </source>
</evidence>
<dbReference type="InterPro" id="IPR036922">
    <property type="entry name" value="Rieske_2Fe-2S_sf"/>
</dbReference>
<dbReference type="GO" id="GO:0051537">
    <property type="term" value="F:2 iron, 2 sulfur cluster binding"/>
    <property type="evidence" value="ECO:0007669"/>
    <property type="project" value="UniProtKB-KW"/>
</dbReference>
<reference evidence="12 13" key="1">
    <citation type="journal article" date="2016" name="BMC Genomics">
        <title>Comparative genomics reveals Cyclospora cayetanensis possesses coccidia-like metabolism and invasion components but unique surface antigens.</title>
        <authorList>
            <person name="Liu S."/>
            <person name="Wang L."/>
            <person name="Zheng H."/>
            <person name="Xu Z."/>
            <person name="Roellig D.M."/>
            <person name="Li N."/>
            <person name="Frace M.A."/>
            <person name="Tang K."/>
            <person name="Arrowood M.J."/>
            <person name="Moss D.M."/>
            <person name="Zhang L."/>
            <person name="Feng Y."/>
            <person name="Xiao L."/>
        </authorList>
    </citation>
    <scope>NUCLEOTIDE SEQUENCE [LARGE SCALE GENOMIC DNA]</scope>
    <source>
        <strain evidence="12 13">CHN_HEN01</strain>
    </source>
</reference>
<dbReference type="InParanoid" id="A0A1D3CX47"/>
<dbReference type="AlphaFoldDB" id="A0A1D3CX47"/>
<keyword evidence="5" id="KW-1133">Transmembrane helix</keyword>
<feature type="compositionally biased region" description="Basic and acidic residues" evidence="10">
    <location>
        <begin position="235"/>
        <end position="246"/>
    </location>
</feature>
<keyword evidence="2" id="KW-0812">Transmembrane</keyword>